<dbReference type="InterPro" id="IPR050605">
    <property type="entry name" value="Olfactomedin-like_domain"/>
</dbReference>
<dbReference type="PANTHER" id="PTHR23192">
    <property type="entry name" value="OLFACTOMEDIN-RELATED"/>
    <property type="match status" value="1"/>
</dbReference>
<comment type="subcellular location">
    <subcellularLocation>
        <location evidence="1">Secreted</location>
    </subcellularLocation>
</comment>
<dbReference type="InterPro" id="IPR003112">
    <property type="entry name" value="Olfac-like_dom"/>
</dbReference>
<proteinExistence type="predicted"/>
<keyword evidence="2" id="KW-0964">Secreted</keyword>
<sequence length="440" mass="50419">MLPFLLLAVGMGWTWEDLQVTGHLDKSGICYCSVNVPDTTSLADRIEIIEESNYNLNLSYYQEITKLQLYQRNVDVHIENMKNLTKRVEIMEMGGITYRELDFELIKTEITQMEAIMVELQSSLSGSNDKVETLYAEVRNISVMVNQLEKFDKNNVLRVRKKILSLQKRLEECSCEHGGLLNVSKPLVVQLNPRGSSYKAGGWGKDSLFGSTENTYWVAMLELNSNHYFSSVRLYTTYEDLLLYKKYQDKSVSSSGAGAGMILYNNSLYYNCYNSRDICKLNMGTNKIERRTLPKAGISNRFSYSTSQNQDIDMAGDEQGLWVIYATEDTQGCIVIGKVNATTLELIKTWNTTIYKPGVSNAFMVCGIMYATRLINARQEEIFYMYDTNTNKGKRLSIFMDKMAENFQSLSYNPNDHKLYVISEAYEIEYTLSFKPFSKD</sequence>
<dbReference type="PANTHER" id="PTHR23192:SF7">
    <property type="entry name" value="OLFACTOMEDIN-4"/>
    <property type="match status" value="1"/>
</dbReference>
<evidence type="ECO:0000313" key="7">
    <source>
        <dbReference type="Proteomes" id="UP001181693"/>
    </source>
</evidence>
<protein>
    <recommendedName>
        <fullName evidence="5">Olfactomedin-like domain-containing protein</fullName>
    </recommendedName>
</protein>
<evidence type="ECO:0000256" key="2">
    <source>
        <dbReference type="ARBA" id="ARBA00022525"/>
    </source>
</evidence>
<feature type="chain" id="PRO_5043785920" description="Olfactomedin-like domain-containing protein" evidence="4">
    <location>
        <begin position="17"/>
        <end position="440"/>
    </location>
</feature>
<comment type="caution">
    <text evidence="3">Lacks conserved residue(s) required for the propagation of feature annotation.</text>
</comment>
<dbReference type="SMART" id="SM00284">
    <property type="entry name" value="OLF"/>
    <property type="match status" value="1"/>
</dbReference>
<keyword evidence="7" id="KW-1185">Reference proteome</keyword>
<dbReference type="Proteomes" id="UP001181693">
    <property type="component" value="Unassembled WGS sequence"/>
</dbReference>
<evidence type="ECO:0000256" key="4">
    <source>
        <dbReference type="SAM" id="SignalP"/>
    </source>
</evidence>
<feature type="signal peptide" evidence="4">
    <location>
        <begin position="1"/>
        <end position="16"/>
    </location>
</feature>
<accession>A0AAV3A6H9</accession>
<evidence type="ECO:0000256" key="1">
    <source>
        <dbReference type="ARBA" id="ARBA00004613"/>
    </source>
</evidence>
<name>A0AAV3A6H9_PYXAD</name>
<keyword evidence="4" id="KW-0732">Signal</keyword>
<dbReference type="GO" id="GO:0005615">
    <property type="term" value="C:extracellular space"/>
    <property type="evidence" value="ECO:0007669"/>
    <property type="project" value="TreeGrafter"/>
</dbReference>
<dbReference type="PROSITE" id="PS51132">
    <property type="entry name" value="OLF"/>
    <property type="match status" value="1"/>
</dbReference>
<comment type="caution">
    <text evidence="6">The sequence shown here is derived from an EMBL/GenBank/DDBJ whole genome shotgun (WGS) entry which is preliminary data.</text>
</comment>
<dbReference type="Pfam" id="PF02191">
    <property type="entry name" value="OLF"/>
    <property type="match status" value="1"/>
</dbReference>
<dbReference type="GO" id="GO:0007165">
    <property type="term" value="P:signal transduction"/>
    <property type="evidence" value="ECO:0007669"/>
    <property type="project" value="TreeGrafter"/>
</dbReference>
<dbReference type="AlphaFoldDB" id="A0AAV3A6H9"/>
<dbReference type="EMBL" id="DYDO01000007">
    <property type="protein sequence ID" value="DBA20630.1"/>
    <property type="molecule type" value="Genomic_DNA"/>
</dbReference>
<feature type="domain" description="Olfactomedin-like" evidence="5">
    <location>
        <begin position="174"/>
        <end position="436"/>
    </location>
</feature>
<reference evidence="6" key="1">
    <citation type="thesis" date="2020" institute="ProQuest LLC" country="789 East Eisenhower Parkway, Ann Arbor, MI, USA">
        <title>Comparative Genomics and Chromosome Evolution.</title>
        <authorList>
            <person name="Mudd A.B."/>
        </authorList>
    </citation>
    <scope>NUCLEOTIDE SEQUENCE</scope>
    <source>
        <strain evidence="6">1538</strain>
        <tissue evidence="6">Blood</tissue>
    </source>
</reference>
<gene>
    <name evidence="6" type="ORF">GDO54_017390</name>
</gene>
<organism evidence="6 7">
    <name type="scientific">Pyxicephalus adspersus</name>
    <name type="common">African bullfrog</name>
    <dbReference type="NCBI Taxonomy" id="30357"/>
    <lineage>
        <taxon>Eukaryota</taxon>
        <taxon>Metazoa</taxon>
        <taxon>Chordata</taxon>
        <taxon>Craniata</taxon>
        <taxon>Vertebrata</taxon>
        <taxon>Euteleostomi</taxon>
        <taxon>Amphibia</taxon>
        <taxon>Batrachia</taxon>
        <taxon>Anura</taxon>
        <taxon>Neobatrachia</taxon>
        <taxon>Ranoidea</taxon>
        <taxon>Pyxicephalidae</taxon>
        <taxon>Pyxicephalinae</taxon>
        <taxon>Pyxicephalus</taxon>
    </lineage>
</organism>
<evidence type="ECO:0000259" key="5">
    <source>
        <dbReference type="PROSITE" id="PS51132"/>
    </source>
</evidence>
<evidence type="ECO:0000256" key="3">
    <source>
        <dbReference type="PROSITE-ProRule" id="PRU00446"/>
    </source>
</evidence>
<evidence type="ECO:0000313" key="6">
    <source>
        <dbReference type="EMBL" id="DBA20630.1"/>
    </source>
</evidence>